<evidence type="ECO:0000313" key="3">
    <source>
        <dbReference type="Proteomes" id="UP000467841"/>
    </source>
</evidence>
<protein>
    <submittedName>
        <fullName evidence="2">Uncharacterized protein</fullName>
    </submittedName>
</protein>
<organism evidence="2 3">
    <name type="scientific">Microthlaspi erraticum</name>
    <dbReference type="NCBI Taxonomy" id="1685480"/>
    <lineage>
        <taxon>Eukaryota</taxon>
        <taxon>Viridiplantae</taxon>
        <taxon>Streptophyta</taxon>
        <taxon>Embryophyta</taxon>
        <taxon>Tracheophyta</taxon>
        <taxon>Spermatophyta</taxon>
        <taxon>Magnoliopsida</taxon>
        <taxon>eudicotyledons</taxon>
        <taxon>Gunneridae</taxon>
        <taxon>Pentapetalae</taxon>
        <taxon>rosids</taxon>
        <taxon>malvids</taxon>
        <taxon>Brassicales</taxon>
        <taxon>Brassicaceae</taxon>
        <taxon>Coluteocarpeae</taxon>
        <taxon>Microthlaspi</taxon>
    </lineage>
</organism>
<gene>
    <name evidence="2" type="ORF">MERR_LOCUS19059</name>
</gene>
<sequence length="151" mass="17316">MEEVARNLDQEAAGDLVAEEEQLEPEEVLEALAIPTGPVTRSQTKLLNLDIGRVLSRLSRQVLEVKHPTLEDEEDSNKSLSEYLLEQIKKLMMDEFDRREQVKEGKRKESRDHIHISDEERRNDPMASRRMADEQANAYYDSGHSSQGSPL</sequence>
<feature type="compositionally biased region" description="Basic and acidic residues" evidence="1">
    <location>
        <begin position="98"/>
        <end position="124"/>
    </location>
</feature>
<feature type="region of interest" description="Disordered" evidence="1">
    <location>
        <begin position="98"/>
        <end position="151"/>
    </location>
</feature>
<name>A0A6D2J3A4_9BRAS</name>
<comment type="caution">
    <text evidence="2">The sequence shown here is derived from an EMBL/GenBank/DDBJ whole genome shotgun (WGS) entry which is preliminary data.</text>
</comment>
<dbReference type="AlphaFoldDB" id="A0A6D2J3A4"/>
<dbReference type="Proteomes" id="UP000467841">
    <property type="component" value="Unassembled WGS sequence"/>
</dbReference>
<keyword evidence="3" id="KW-1185">Reference proteome</keyword>
<accession>A0A6D2J3A4</accession>
<reference evidence="2" key="1">
    <citation type="submission" date="2020-01" db="EMBL/GenBank/DDBJ databases">
        <authorList>
            <person name="Mishra B."/>
        </authorList>
    </citation>
    <scope>NUCLEOTIDE SEQUENCE [LARGE SCALE GENOMIC DNA]</scope>
</reference>
<evidence type="ECO:0000313" key="2">
    <source>
        <dbReference type="EMBL" id="CAA7031824.1"/>
    </source>
</evidence>
<dbReference type="EMBL" id="CACVBM020001112">
    <property type="protein sequence ID" value="CAA7031824.1"/>
    <property type="molecule type" value="Genomic_DNA"/>
</dbReference>
<evidence type="ECO:0000256" key="1">
    <source>
        <dbReference type="SAM" id="MobiDB-lite"/>
    </source>
</evidence>
<proteinExistence type="predicted"/>